<feature type="region of interest" description="Disordered" evidence="1">
    <location>
        <begin position="251"/>
        <end position="275"/>
    </location>
</feature>
<comment type="caution">
    <text evidence="3">The sequence shown here is derived from an EMBL/GenBank/DDBJ whole genome shotgun (WGS) entry which is preliminary data.</text>
</comment>
<evidence type="ECO:0000313" key="4">
    <source>
        <dbReference type="Proteomes" id="UP000324748"/>
    </source>
</evidence>
<feature type="chain" id="PRO_5022876200" evidence="2">
    <location>
        <begin position="26"/>
        <end position="742"/>
    </location>
</feature>
<proteinExistence type="predicted"/>
<feature type="compositionally biased region" description="Polar residues" evidence="1">
    <location>
        <begin position="141"/>
        <end position="164"/>
    </location>
</feature>
<gene>
    <name evidence="3" type="ORF">PGT21_035901</name>
</gene>
<feature type="signal peptide" evidence="2">
    <location>
        <begin position="1"/>
        <end position="25"/>
    </location>
</feature>
<feature type="region of interest" description="Disordered" evidence="1">
    <location>
        <begin position="87"/>
        <end position="166"/>
    </location>
</feature>
<evidence type="ECO:0000256" key="1">
    <source>
        <dbReference type="SAM" id="MobiDB-lite"/>
    </source>
</evidence>
<accession>A0A5B0PN06</accession>
<sequence>MLTYLRPSSLFLLSWGFLTIQNATSVIFKSSIWDDNPIEEPWLPSGTLLEAYSASRLMKAKPAAEWKRLWEDSHLRALSKLRAEQSGSQVPLSALNPTTLNHWRDVPQNSPTDARQHPHHQEQLSTSFPSSPIILEIPSGSPFNSEIPSGSPSNFESPSGSPFTFESPPVQNLIGPTVVPQNQVGLQHQLEAQPPLPAKTPINEITEENLRLEGSEHAVSLVASGTEKSTNLMQSTVVPQNQASIHHQLETQPPLSPGIQHRASQSDSVREKLDEPWDPNDISLLSSSVSRWVCRSAVREGINSPSRAYCSRVGQIKLLLHKTQMENFREKLRADEIKANINPETKPHSTLPIGITLPSKKDDSRRVSRILRLSNKKKPKLQSSSVMLVHYRYLLAWIHPLHQDLMNRLNLPTSMQRSQHQKLVDWIDEHIFKPDGQFPALIGTVSPGISTSSWASHKFGPIHSELIDYFGQDEHLNYMVPETAPHLVDTFQAAHEEDYLASNYLDMDDSTRTWSSPESEKMIGFLFKMLEKERIGYVAQYFNAGPMSTKPPNTPENVYLQQFYAKFYTSCDKTNRCISQGSAYHPKLSITMDVTARRKGYGLIRISKEDKNVVPLPEIYRRFNKLVKALYYFHSRILAHLKVGEHKSKKRKGELFLWLIEIIIGPKKGHFPLVGFTKINENLAPWEDVTHEAFGSLKQIHVQLIKYFSQWETEDALKRTAAVVTTAWFQEHYPADMARLIA</sequence>
<feature type="compositionally biased region" description="Polar residues" evidence="1">
    <location>
        <begin position="87"/>
        <end position="113"/>
    </location>
</feature>
<keyword evidence="4" id="KW-1185">Reference proteome</keyword>
<organism evidence="3 4">
    <name type="scientific">Puccinia graminis f. sp. tritici</name>
    <dbReference type="NCBI Taxonomy" id="56615"/>
    <lineage>
        <taxon>Eukaryota</taxon>
        <taxon>Fungi</taxon>
        <taxon>Dikarya</taxon>
        <taxon>Basidiomycota</taxon>
        <taxon>Pucciniomycotina</taxon>
        <taxon>Pucciniomycetes</taxon>
        <taxon>Pucciniales</taxon>
        <taxon>Pucciniaceae</taxon>
        <taxon>Puccinia</taxon>
    </lineage>
</organism>
<keyword evidence="2" id="KW-0732">Signal</keyword>
<protein>
    <submittedName>
        <fullName evidence="3">Uncharacterized protein</fullName>
    </submittedName>
</protein>
<name>A0A5B0PN06_PUCGR</name>
<reference evidence="3 4" key="1">
    <citation type="submission" date="2019-05" db="EMBL/GenBank/DDBJ databases">
        <title>Emergence of the Ug99 lineage of the wheat stem rust pathogen through somatic hybridization.</title>
        <authorList>
            <person name="Li F."/>
            <person name="Upadhyaya N.M."/>
            <person name="Sperschneider J."/>
            <person name="Matny O."/>
            <person name="Nguyen-Phuc H."/>
            <person name="Mago R."/>
            <person name="Raley C."/>
            <person name="Miller M.E."/>
            <person name="Silverstein K.A.T."/>
            <person name="Henningsen E."/>
            <person name="Hirsch C.D."/>
            <person name="Visser B."/>
            <person name="Pretorius Z.A."/>
            <person name="Steffenson B.J."/>
            <person name="Schwessinger B."/>
            <person name="Dodds P.N."/>
            <person name="Figueroa M."/>
        </authorList>
    </citation>
    <scope>NUCLEOTIDE SEQUENCE [LARGE SCALE GENOMIC DNA]</scope>
    <source>
        <strain evidence="3">21-0</strain>
    </source>
</reference>
<dbReference type="OrthoDB" id="2512413at2759"/>
<dbReference type="AlphaFoldDB" id="A0A5B0PN06"/>
<dbReference type="EMBL" id="VSWC01000053">
    <property type="protein sequence ID" value="KAA1102092.1"/>
    <property type="molecule type" value="Genomic_DNA"/>
</dbReference>
<dbReference type="Proteomes" id="UP000324748">
    <property type="component" value="Unassembled WGS sequence"/>
</dbReference>
<evidence type="ECO:0000313" key="3">
    <source>
        <dbReference type="EMBL" id="KAA1102092.1"/>
    </source>
</evidence>
<evidence type="ECO:0000256" key="2">
    <source>
        <dbReference type="SAM" id="SignalP"/>
    </source>
</evidence>